<feature type="transmembrane region" description="Helical" evidence="8">
    <location>
        <begin position="253"/>
        <end position="275"/>
    </location>
</feature>
<dbReference type="PANTHER" id="PTHR42718">
    <property type="entry name" value="MAJOR FACILITATOR SUPERFAMILY MULTIDRUG TRANSPORTER MFSC"/>
    <property type="match status" value="1"/>
</dbReference>
<evidence type="ECO:0000256" key="1">
    <source>
        <dbReference type="ARBA" id="ARBA00004651"/>
    </source>
</evidence>
<keyword evidence="4 8" id="KW-0812">Transmembrane</keyword>
<feature type="transmembrane region" description="Helical" evidence="8">
    <location>
        <begin position="39"/>
        <end position="64"/>
    </location>
</feature>
<dbReference type="CDD" id="cd17321">
    <property type="entry name" value="MFS_MMR_MDR_like"/>
    <property type="match status" value="1"/>
</dbReference>
<dbReference type="InterPro" id="IPR011701">
    <property type="entry name" value="MFS"/>
</dbReference>
<feature type="transmembrane region" description="Helical" evidence="8">
    <location>
        <begin position="424"/>
        <end position="445"/>
    </location>
</feature>
<evidence type="ECO:0000256" key="3">
    <source>
        <dbReference type="ARBA" id="ARBA00022475"/>
    </source>
</evidence>
<evidence type="ECO:0000259" key="9">
    <source>
        <dbReference type="PROSITE" id="PS50850"/>
    </source>
</evidence>
<keyword evidence="11" id="KW-1185">Reference proteome</keyword>
<feature type="transmembrane region" description="Helical" evidence="8">
    <location>
        <begin position="108"/>
        <end position="127"/>
    </location>
</feature>
<dbReference type="PANTHER" id="PTHR42718:SF46">
    <property type="entry name" value="BLR6921 PROTEIN"/>
    <property type="match status" value="1"/>
</dbReference>
<evidence type="ECO:0000256" key="7">
    <source>
        <dbReference type="SAM" id="MobiDB-lite"/>
    </source>
</evidence>
<evidence type="ECO:0000256" key="6">
    <source>
        <dbReference type="ARBA" id="ARBA00023136"/>
    </source>
</evidence>
<comment type="caution">
    <text evidence="10">The sequence shown here is derived from an EMBL/GenBank/DDBJ whole genome shotgun (WGS) entry which is preliminary data.</text>
</comment>
<feature type="transmembrane region" description="Helical" evidence="8">
    <location>
        <begin position="295"/>
        <end position="319"/>
    </location>
</feature>
<keyword evidence="5 8" id="KW-1133">Transmembrane helix</keyword>
<dbReference type="Pfam" id="PF07690">
    <property type="entry name" value="MFS_1"/>
    <property type="match status" value="1"/>
</dbReference>
<dbReference type="Gene3D" id="1.20.1720.10">
    <property type="entry name" value="Multidrug resistance protein D"/>
    <property type="match status" value="1"/>
</dbReference>
<dbReference type="SUPFAM" id="SSF103473">
    <property type="entry name" value="MFS general substrate transporter"/>
    <property type="match status" value="1"/>
</dbReference>
<reference evidence="10" key="1">
    <citation type="journal article" date="2023" name="Environ. Microbiol.">
        <title>The 2-methylpropene degradation pathway in Mycobacteriaceae family strains.</title>
        <authorList>
            <person name="Helbich S."/>
            <person name="Barrantes I."/>
            <person name="Dos Anjos Borges L.G."/>
            <person name="Pieper D.H."/>
            <person name="Vainshtein Y."/>
            <person name="Sohn K."/>
            <person name="Engesser K.H."/>
        </authorList>
    </citation>
    <scope>NUCLEOTIDE SEQUENCE</scope>
    <source>
        <strain evidence="10">IBE100</strain>
    </source>
</reference>
<feature type="transmembrane region" description="Helical" evidence="8">
    <location>
        <begin position="359"/>
        <end position="376"/>
    </location>
</feature>
<accession>A0ABT6GK77</accession>
<comment type="subcellular location">
    <subcellularLocation>
        <location evidence="1">Cell membrane</location>
        <topology evidence="1">Multi-pass membrane protein</topology>
    </subcellularLocation>
</comment>
<evidence type="ECO:0000256" key="5">
    <source>
        <dbReference type="ARBA" id="ARBA00022989"/>
    </source>
</evidence>
<evidence type="ECO:0000256" key="2">
    <source>
        <dbReference type="ARBA" id="ARBA00022448"/>
    </source>
</evidence>
<dbReference type="InterPro" id="IPR036259">
    <property type="entry name" value="MFS_trans_sf"/>
</dbReference>
<keyword evidence="6 8" id="KW-0472">Membrane</keyword>
<dbReference type="InterPro" id="IPR020846">
    <property type="entry name" value="MFS_dom"/>
</dbReference>
<feature type="transmembrane region" description="Helical" evidence="8">
    <location>
        <begin position="167"/>
        <end position="190"/>
    </location>
</feature>
<feature type="transmembrane region" description="Helical" evidence="8">
    <location>
        <begin position="388"/>
        <end position="412"/>
    </location>
</feature>
<feature type="transmembrane region" description="Helical" evidence="8">
    <location>
        <begin position="76"/>
        <end position="96"/>
    </location>
</feature>
<feature type="transmembrane region" description="Helical" evidence="8">
    <location>
        <begin position="478"/>
        <end position="499"/>
    </location>
</feature>
<feature type="transmembrane region" description="Helical" evidence="8">
    <location>
        <begin position="325"/>
        <end position="347"/>
    </location>
</feature>
<name>A0ABT6GK77_MYCGU</name>
<evidence type="ECO:0000313" key="10">
    <source>
        <dbReference type="EMBL" id="MDG5481772.1"/>
    </source>
</evidence>
<keyword evidence="2" id="KW-0813">Transport</keyword>
<evidence type="ECO:0000256" key="8">
    <source>
        <dbReference type="SAM" id="Phobius"/>
    </source>
</evidence>
<dbReference type="EMBL" id="JAKZMO010000002">
    <property type="protein sequence ID" value="MDG5481772.1"/>
    <property type="molecule type" value="Genomic_DNA"/>
</dbReference>
<protein>
    <submittedName>
        <fullName evidence="10">MFS transporter</fullName>
    </submittedName>
</protein>
<feature type="transmembrane region" description="Helical" evidence="8">
    <location>
        <begin position="196"/>
        <end position="216"/>
    </location>
</feature>
<feature type="region of interest" description="Disordered" evidence="7">
    <location>
        <begin position="1"/>
        <end position="22"/>
    </location>
</feature>
<dbReference type="Gene3D" id="1.20.1250.20">
    <property type="entry name" value="MFS general substrate transporter like domains"/>
    <property type="match status" value="1"/>
</dbReference>
<dbReference type="PROSITE" id="PS50850">
    <property type="entry name" value="MFS"/>
    <property type="match status" value="1"/>
</dbReference>
<organism evidence="10 11">
    <name type="scientific">Mycolicibacterium gadium</name>
    <name type="common">Mycobacterium gadium</name>
    <dbReference type="NCBI Taxonomy" id="1794"/>
    <lineage>
        <taxon>Bacteria</taxon>
        <taxon>Bacillati</taxon>
        <taxon>Actinomycetota</taxon>
        <taxon>Actinomycetes</taxon>
        <taxon>Mycobacteriales</taxon>
        <taxon>Mycobacteriaceae</taxon>
        <taxon>Mycolicibacterium</taxon>
    </lineage>
</organism>
<keyword evidence="3" id="KW-1003">Cell membrane</keyword>
<evidence type="ECO:0000313" key="11">
    <source>
        <dbReference type="Proteomes" id="UP001154266"/>
    </source>
</evidence>
<dbReference type="RefSeq" id="WP_278219736.1">
    <property type="nucleotide sequence ID" value="NZ_JAKZMO010000002.1"/>
</dbReference>
<feature type="transmembrane region" description="Helical" evidence="8">
    <location>
        <begin position="228"/>
        <end position="247"/>
    </location>
</feature>
<gene>
    <name evidence="10" type="ORF">MNO81_03045</name>
</gene>
<sequence>MPSQRPGPRHRAPKEWSSKRTALSSANASTLTELPSRRFAAALVAIGGMQLMSTMNATIAAVALPKIQDELGLSDAGRNGVIVAYVLAFGGLMLVGGRLGDTIGRKRTFIIGVALFTVASGVCSIAQSGGTLIVARMIQGVAAAMFAPTSVALVATTFPTGPARNRAMAVLGALGSASTVLSLVVGGALAEVAWRLIFSVNVPIGLLVIYLAFTTLEETDQERVKLDVAGAGLATFTFIAGVIALSMGPEIGWLSPATVGSGVLALGAFVAFIFVERKAENPIVPFDLFFDRSRFATFATIFLSGGVLFTLTVIITLYVQNVLGYSALHAGLGFIPFVLAVGVGVVASSPLVTRFSPRVLVISGGSLVVGAMLYSSTFDSGIPYFPDLVMPLIVGGIGIGVVSVPLGLALIAGVGPDRIGPVSAISLMLFSLGGPVVMTVIQAAITSRTMSLGGTNRPVRILNPEQLHALDQGYTHGLLWLAGVSLLVGVAALFISYTAQEVAHAQEVKKAMDAGELQT</sequence>
<dbReference type="Proteomes" id="UP001154266">
    <property type="component" value="Unassembled WGS sequence"/>
</dbReference>
<evidence type="ECO:0000256" key="4">
    <source>
        <dbReference type="ARBA" id="ARBA00022692"/>
    </source>
</evidence>
<feature type="domain" description="Major facilitator superfamily (MFS) profile" evidence="9">
    <location>
        <begin position="42"/>
        <end position="500"/>
    </location>
</feature>
<feature type="transmembrane region" description="Helical" evidence="8">
    <location>
        <begin position="133"/>
        <end position="155"/>
    </location>
</feature>
<proteinExistence type="predicted"/>